<gene>
    <name evidence="5" type="ORF">N47_J06730</name>
</gene>
<evidence type="ECO:0000256" key="1">
    <source>
        <dbReference type="ARBA" id="ARBA00000830"/>
    </source>
</evidence>
<organism evidence="5">
    <name type="scientific">uncultured Desulfobacterium sp</name>
    <dbReference type="NCBI Taxonomy" id="201089"/>
    <lineage>
        <taxon>Bacteria</taxon>
        <taxon>Pseudomonadati</taxon>
        <taxon>Thermodesulfobacteriota</taxon>
        <taxon>Desulfobacteria</taxon>
        <taxon>Desulfobacterales</taxon>
        <taxon>Desulfobacteriaceae</taxon>
        <taxon>Desulfobacterium</taxon>
        <taxon>environmental samples</taxon>
    </lineage>
</organism>
<dbReference type="InterPro" id="IPR036412">
    <property type="entry name" value="HAD-like_sf"/>
</dbReference>
<dbReference type="PANTHER" id="PTHR43434">
    <property type="entry name" value="PHOSPHOGLYCOLATE PHOSPHATASE"/>
    <property type="match status" value="1"/>
</dbReference>
<sequence length="209" mass="23976">MRKFMNDFKVVAFDCDGVMFDSGQANMDYYNSILQHFGKPEMTQEQFAYAHMHTADQVVANLFNDPELIDIVQSFRKEMSYKPFFKSMIIEPDLINLLKKIRPKYKTSIATNRTDTMRGILFEFGIEDYFDLVVCALDVKHSKPHPEPLLKIVEYFDVKPQQVIYIGDSVVDETAAKAAGIPLVSYRNGSLSADYHISRLKELGDILLV</sequence>
<dbReference type="PANTHER" id="PTHR43434:SF1">
    <property type="entry name" value="PHOSPHOGLYCOLATE PHOSPHATASE"/>
    <property type="match status" value="1"/>
</dbReference>
<evidence type="ECO:0000256" key="4">
    <source>
        <dbReference type="ARBA" id="ARBA00013078"/>
    </source>
</evidence>
<dbReference type="InterPro" id="IPR023214">
    <property type="entry name" value="HAD_sf"/>
</dbReference>
<dbReference type="InterPro" id="IPR050155">
    <property type="entry name" value="HAD-like_hydrolase_sf"/>
</dbReference>
<dbReference type="InterPro" id="IPR023198">
    <property type="entry name" value="PGP-like_dom2"/>
</dbReference>
<evidence type="ECO:0000313" key="5">
    <source>
        <dbReference type="EMBL" id="CBX29692.1"/>
    </source>
</evidence>
<evidence type="ECO:0000256" key="3">
    <source>
        <dbReference type="ARBA" id="ARBA00006171"/>
    </source>
</evidence>
<evidence type="ECO:0000256" key="2">
    <source>
        <dbReference type="ARBA" id="ARBA00004818"/>
    </source>
</evidence>
<dbReference type="SFLD" id="SFLDS00003">
    <property type="entry name" value="Haloacid_Dehalogenase"/>
    <property type="match status" value="1"/>
</dbReference>
<protein>
    <recommendedName>
        <fullName evidence="4">phosphoglycolate phosphatase</fullName>
        <ecNumber evidence="4">3.1.3.18</ecNumber>
    </recommendedName>
</protein>
<dbReference type="EC" id="3.1.3.18" evidence="4"/>
<dbReference type="GO" id="GO:0005829">
    <property type="term" value="C:cytosol"/>
    <property type="evidence" value="ECO:0007669"/>
    <property type="project" value="TreeGrafter"/>
</dbReference>
<comment type="pathway">
    <text evidence="2">Organic acid metabolism; glycolate biosynthesis; glycolate from 2-phosphoglycolate: step 1/1.</text>
</comment>
<dbReference type="NCBIfam" id="TIGR01549">
    <property type="entry name" value="HAD-SF-IA-v1"/>
    <property type="match status" value="1"/>
</dbReference>
<dbReference type="Gene3D" id="1.10.150.240">
    <property type="entry name" value="Putative phosphatase, domain 2"/>
    <property type="match status" value="1"/>
</dbReference>
<comment type="catalytic activity">
    <reaction evidence="1">
        <text>2-phosphoglycolate + H2O = glycolate + phosphate</text>
        <dbReference type="Rhea" id="RHEA:14369"/>
        <dbReference type="ChEBI" id="CHEBI:15377"/>
        <dbReference type="ChEBI" id="CHEBI:29805"/>
        <dbReference type="ChEBI" id="CHEBI:43474"/>
        <dbReference type="ChEBI" id="CHEBI:58033"/>
        <dbReference type="EC" id="3.1.3.18"/>
    </reaction>
</comment>
<dbReference type="Pfam" id="PF13419">
    <property type="entry name" value="HAD_2"/>
    <property type="match status" value="1"/>
</dbReference>
<proteinExistence type="inferred from homology"/>
<dbReference type="AlphaFoldDB" id="E1YGJ8"/>
<dbReference type="EMBL" id="FR695872">
    <property type="protein sequence ID" value="CBX29692.1"/>
    <property type="molecule type" value="Genomic_DNA"/>
</dbReference>
<dbReference type="Gene3D" id="3.40.50.1000">
    <property type="entry name" value="HAD superfamily/HAD-like"/>
    <property type="match status" value="1"/>
</dbReference>
<reference evidence="5" key="1">
    <citation type="journal article" date="2011" name="Environ. Microbiol.">
        <title>Genomic insights into the metabolic potential of the polycyclic aromatic hydrocarbon degrading sulfate-reducing Deltaproteobacterium N47.</title>
        <authorList>
            <person name="Bergmann F."/>
            <person name="Selesi D."/>
            <person name="Weinmaier T."/>
            <person name="Tischler P."/>
            <person name="Rattei T."/>
            <person name="Meckenstock R.U."/>
        </authorList>
    </citation>
    <scope>NUCLEOTIDE SEQUENCE</scope>
</reference>
<dbReference type="GO" id="GO:0006281">
    <property type="term" value="P:DNA repair"/>
    <property type="evidence" value="ECO:0007669"/>
    <property type="project" value="TreeGrafter"/>
</dbReference>
<dbReference type="SUPFAM" id="SSF56784">
    <property type="entry name" value="HAD-like"/>
    <property type="match status" value="1"/>
</dbReference>
<comment type="similarity">
    <text evidence="3">Belongs to the HAD-like hydrolase superfamily. CbbY/CbbZ/Gph/YieH family.</text>
</comment>
<accession>E1YGJ8</accession>
<dbReference type="NCBIfam" id="TIGR01509">
    <property type="entry name" value="HAD-SF-IA-v3"/>
    <property type="match status" value="1"/>
</dbReference>
<dbReference type="InterPro" id="IPR006439">
    <property type="entry name" value="HAD-SF_hydro_IA"/>
</dbReference>
<name>E1YGJ8_9BACT</name>
<dbReference type="SFLD" id="SFLDG01129">
    <property type="entry name" value="C1.5:_HAD__Beta-PGM__Phosphata"/>
    <property type="match status" value="1"/>
</dbReference>
<dbReference type="InterPro" id="IPR041492">
    <property type="entry name" value="HAD_2"/>
</dbReference>
<dbReference type="GO" id="GO:0008967">
    <property type="term" value="F:phosphoglycolate phosphatase activity"/>
    <property type="evidence" value="ECO:0007669"/>
    <property type="project" value="UniProtKB-EC"/>
</dbReference>